<evidence type="ECO:0000313" key="5">
    <source>
        <dbReference type="EMBL" id="PFG28162.1"/>
    </source>
</evidence>
<proteinExistence type="inferred from homology"/>
<accession>A0A2A9DQA8</accession>
<dbReference type="InterPro" id="IPR012340">
    <property type="entry name" value="NA-bd_OB-fold"/>
</dbReference>
<dbReference type="EMBL" id="PDJF01000001">
    <property type="protein sequence ID" value="PFG28162.1"/>
    <property type="molecule type" value="Genomic_DNA"/>
</dbReference>
<dbReference type="HAMAP" id="MF_00984">
    <property type="entry name" value="SSB"/>
    <property type="match status" value="1"/>
</dbReference>
<dbReference type="OrthoDB" id="4427276at2"/>
<organism evidence="5 6">
    <name type="scientific">Corynebacterium renale</name>
    <dbReference type="NCBI Taxonomy" id="1724"/>
    <lineage>
        <taxon>Bacteria</taxon>
        <taxon>Bacillati</taxon>
        <taxon>Actinomycetota</taxon>
        <taxon>Actinomycetes</taxon>
        <taxon>Mycobacteriales</taxon>
        <taxon>Corynebacteriaceae</taxon>
        <taxon>Corynebacterium</taxon>
    </lineage>
</organism>
<evidence type="ECO:0000256" key="1">
    <source>
        <dbReference type="ARBA" id="ARBA00023125"/>
    </source>
</evidence>
<dbReference type="PROSITE" id="PS50935">
    <property type="entry name" value="SSB"/>
    <property type="match status" value="1"/>
</dbReference>
<dbReference type="InterPro" id="IPR000424">
    <property type="entry name" value="Primosome_PriB/ssb"/>
</dbReference>
<gene>
    <name evidence="5" type="ORF">ATK06_1259</name>
</gene>
<keyword evidence="6" id="KW-1185">Reference proteome</keyword>
<feature type="region of interest" description="Disordered" evidence="4">
    <location>
        <begin position="146"/>
        <end position="205"/>
    </location>
</feature>
<dbReference type="GO" id="GO:0003697">
    <property type="term" value="F:single-stranded DNA binding"/>
    <property type="evidence" value="ECO:0007669"/>
    <property type="project" value="UniProtKB-UniRule"/>
</dbReference>
<dbReference type="Pfam" id="PF00436">
    <property type="entry name" value="SSB"/>
    <property type="match status" value="1"/>
</dbReference>
<feature type="compositionally biased region" description="Polar residues" evidence="4">
    <location>
        <begin position="166"/>
        <end position="175"/>
    </location>
</feature>
<dbReference type="GO" id="GO:0009295">
    <property type="term" value="C:nucleoid"/>
    <property type="evidence" value="ECO:0007669"/>
    <property type="project" value="TreeGrafter"/>
</dbReference>
<evidence type="ECO:0000313" key="6">
    <source>
        <dbReference type="Proteomes" id="UP000221653"/>
    </source>
</evidence>
<comment type="subunit">
    <text evidence="2">Homotetramer.</text>
</comment>
<reference evidence="5 6" key="1">
    <citation type="submission" date="2017-10" db="EMBL/GenBank/DDBJ databases">
        <title>Sequencing the genomes of 1000 actinobacteria strains.</title>
        <authorList>
            <person name="Klenk H.-P."/>
        </authorList>
    </citation>
    <scope>NUCLEOTIDE SEQUENCE [LARGE SCALE GENOMIC DNA]</scope>
    <source>
        <strain evidence="5 6">DSM 20688</strain>
    </source>
</reference>
<dbReference type="SUPFAM" id="SSF50249">
    <property type="entry name" value="Nucleic acid-binding proteins"/>
    <property type="match status" value="1"/>
</dbReference>
<dbReference type="RefSeq" id="WP_053072744.1">
    <property type="nucleotide sequence ID" value="NZ_LDYE01000006.1"/>
</dbReference>
<feature type="compositionally biased region" description="Low complexity" evidence="4">
    <location>
        <begin position="187"/>
        <end position="197"/>
    </location>
</feature>
<comment type="caution">
    <text evidence="2">Lacks conserved residue(s) required for the propagation of feature annotation.</text>
</comment>
<dbReference type="PANTHER" id="PTHR10302">
    <property type="entry name" value="SINGLE-STRANDED DNA-BINDING PROTEIN"/>
    <property type="match status" value="1"/>
</dbReference>
<evidence type="ECO:0000256" key="2">
    <source>
        <dbReference type="HAMAP-Rule" id="MF_00984"/>
    </source>
</evidence>
<evidence type="ECO:0000256" key="4">
    <source>
        <dbReference type="SAM" id="MobiDB-lite"/>
    </source>
</evidence>
<dbReference type="Gene3D" id="2.40.50.140">
    <property type="entry name" value="Nucleic acid-binding proteins"/>
    <property type="match status" value="1"/>
</dbReference>
<dbReference type="AlphaFoldDB" id="A0A2A9DQA8"/>
<dbReference type="InterPro" id="IPR011344">
    <property type="entry name" value="ssDNA-bd"/>
</dbReference>
<dbReference type="PANTHER" id="PTHR10302:SF27">
    <property type="entry name" value="SINGLE-STRANDED DNA-BINDING PROTEIN"/>
    <property type="match status" value="1"/>
</dbReference>
<dbReference type="CDD" id="cd04496">
    <property type="entry name" value="SSB_OBF"/>
    <property type="match status" value="1"/>
</dbReference>
<dbReference type="NCBIfam" id="TIGR00621">
    <property type="entry name" value="ssb"/>
    <property type="match status" value="1"/>
</dbReference>
<dbReference type="GO" id="GO:0006260">
    <property type="term" value="P:DNA replication"/>
    <property type="evidence" value="ECO:0007669"/>
    <property type="project" value="InterPro"/>
</dbReference>
<protein>
    <recommendedName>
        <fullName evidence="2 3">Single-stranded DNA-binding protein</fullName>
        <shortName evidence="2">SSB</shortName>
    </recommendedName>
</protein>
<keyword evidence="1 2" id="KW-0238">DNA-binding</keyword>
<comment type="caution">
    <text evidence="5">The sequence shown here is derived from an EMBL/GenBank/DDBJ whole genome shotgun (WGS) entry which is preliminary data.</text>
</comment>
<dbReference type="STRING" id="1724.GCA_001044175_01717"/>
<name>A0A2A9DQA8_9CORY</name>
<sequence length="205" mass="22083">MSNHPITISGNLTADPYLTRTGNGAFVARMRVATNRPYKAQGSDTQWSYTDQLYIDVDAWGDLAYNCRGSLKRGMPVIVQGVLVTDSWKDPESNQNRSTIRIRARSVGMDLSRHMINSAQSIVTQSVGDNGVEMPVININKELIDKDLTAPPEQQEPDSQFGGYDSASQSGTVQEDQARELVGVGAGATSSSGAAVAEDGEEAPF</sequence>
<evidence type="ECO:0000256" key="3">
    <source>
        <dbReference type="RuleBase" id="RU000524"/>
    </source>
</evidence>
<dbReference type="Proteomes" id="UP000221653">
    <property type="component" value="Unassembled WGS sequence"/>
</dbReference>